<keyword evidence="2 8" id="KW-0055">Arginine biosynthesis</keyword>
<dbReference type="GO" id="GO:0006592">
    <property type="term" value="P:ornithine biosynthetic process"/>
    <property type="evidence" value="ECO:0007669"/>
    <property type="project" value="TreeGrafter"/>
</dbReference>
<keyword evidence="6 8" id="KW-0511">Multifunctional enzyme</keyword>
<feature type="binding site" evidence="8">
    <location>
        <position position="239"/>
    </location>
    <ligand>
        <name>substrate</name>
    </ligand>
</feature>
<comment type="subcellular location">
    <subcellularLocation>
        <location evidence="8">Plastid</location>
        <location evidence="8">Chloroplast</location>
    </subcellularLocation>
</comment>
<comment type="pathway">
    <text evidence="8">Amino-acid biosynthesis; L-arginine biosynthesis; N(2)-acetyl-L-ornithine from L-glutamate: step 1/4.</text>
</comment>
<protein>
    <recommendedName>
        <fullName evidence="8">Arginine biosynthesis bifunctional protein ArgJ, chloroplastic</fullName>
    </recommendedName>
    <domain>
        <recommendedName>
            <fullName evidence="8">Glutamate N-acetyltransferase</fullName>
            <shortName evidence="8">GAT</shortName>
            <ecNumber evidence="8">2.3.1.35</ecNumber>
        </recommendedName>
        <alternativeName>
            <fullName evidence="8">Ornithine acetyltransferase</fullName>
            <shortName evidence="8">OATase</shortName>
        </alternativeName>
        <alternativeName>
            <fullName evidence="8">Ornithine transacetylase</fullName>
        </alternativeName>
    </domain>
    <domain>
        <recommendedName>
            <fullName evidence="8">Amino-acid acetyltransferase</fullName>
            <ecNumber evidence="8">2.3.1.1</ecNumber>
        </recommendedName>
        <alternativeName>
            <fullName evidence="8">N-acetylglutamate synthase</fullName>
            <shortName evidence="8">AGS</shortName>
        </alternativeName>
    </domain>
    <component>
        <recommendedName>
            <fullName evidence="8">Arginine biosynthesis bifunctional protein ArgJ alpha chain</fullName>
        </recommendedName>
    </component>
    <component>
        <recommendedName>
            <fullName evidence="8">Arginine biosynthesis bifunctional protein ArgJ beta chain</fullName>
        </recommendedName>
    </component>
</protein>
<evidence type="ECO:0000313" key="9">
    <source>
        <dbReference type="EMBL" id="KAK4342881.1"/>
    </source>
</evidence>
<feature type="binding site" evidence="8">
    <location>
        <position position="213"/>
    </location>
    <ligand>
        <name>substrate</name>
    </ligand>
</feature>
<dbReference type="NCBIfam" id="TIGR00120">
    <property type="entry name" value="ArgJ"/>
    <property type="match status" value="1"/>
</dbReference>
<dbReference type="SUPFAM" id="SSF56266">
    <property type="entry name" value="DmpA/ArgJ-like"/>
    <property type="match status" value="1"/>
</dbReference>
<keyword evidence="7 8" id="KW-0012">Acyltransferase</keyword>
<reference evidence="9" key="1">
    <citation type="submission" date="2023-12" db="EMBL/GenBank/DDBJ databases">
        <title>Genome assembly of Anisodus tanguticus.</title>
        <authorList>
            <person name="Wang Y.-J."/>
        </authorList>
    </citation>
    <scope>NUCLEOTIDE SEQUENCE</scope>
    <source>
        <strain evidence="9">KB-2021</strain>
        <tissue evidence="9">Leaf</tissue>
    </source>
</reference>
<feature type="binding site" evidence="8">
    <location>
        <position position="528"/>
    </location>
    <ligand>
        <name>substrate</name>
    </ligand>
</feature>
<dbReference type="CDD" id="cd02152">
    <property type="entry name" value="OAT"/>
    <property type="match status" value="1"/>
</dbReference>
<keyword evidence="5 8" id="KW-0068">Autocatalytic cleavage</keyword>
<dbReference type="EC" id="2.3.1.1" evidence="8"/>
<feature type="binding site" evidence="8">
    <location>
        <position position="250"/>
    </location>
    <ligand>
        <name>substrate</name>
    </ligand>
</feature>
<dbReference type="GO" id="GO:0009507">
    <property type="term" value="C:chloroplast"/>
    <property type="evidence" value="ECO:0007669"/>
    <property type="project" value="UniProtKB-SubCell"/>
</dbReference>
<feature type="active site" description="Nucleophile" evidence="8">
    <location>
        <position position="250"/>
    </location>
</feature>
<comment type="subunit">
    <text evidence="8">Heterodimer of an alpha and a beta chain.</text>
</comment>
<comment type="catalytic activity">
    <reaction evidence="8">
        <text>L-glutamate + acetyl-CoA = N-acetyl-L-glutamate + CoA + H(+)</text>
        <dbReference type="Rhea" id="RHEA:24292"/>
        <dbReference type="ChEBI" id="CHEBI:15378"/>
        <dbReference type="ChEBI" id="CHEBI:29985"/>
        <dbReference type="ChEBI" id="CHEBI:44337"/>
        <dbReference type="ChEBI" id="CHEBI:57287"/>
        <dbReference type="ChEBI" id="CHEBI:57288"/>
        <dbReference type="EC" id="2.3.1.1"/>
    </reaction>
</comment>
<comment type="similarity">
    <text evidence="1 8">Belongs to the ArgJ family.</text>
</comment>
<dbReference type="InterPro" id="IPR016117">
    <property type="entry name" value="ArgJ-like_dom_sf"/>
</dbReference>
<dbReference type="NCBIfam" id="NF003802">
    <property type="entry name" value="PRK05388.1"/>
    <property type="match status" value="1"/>
</dbReference>
<dbReference type="EMBL" id="JAVYJV010000021">
    <property type="protein sequence ID" value="KAK4342881.1"/>
    <property type="molecule type" value="Genomic_DNA"/>
</dbReference>
<dbReference type="Pfam" id="PF01960">
    <property type="entry name" value="ArgJ"/>
    <property type="match status" value="1"/>
</dbReference>
<feature type="site" description="Involved in the stabilization of negative charge on the oxyanion by the formation of the oxyanion hole" evidence="8">
    <location>
        <position position="175"/>
    </location>
</feature>
<evidence type="ECO:0000256" key="1">
    <source>
        <dbReference type="ARBA" id="ARBA00006774"/>
    </source>
</evidence>
<keyword evidence="3 8" id="KW-0028">Amino-acid biosynthesis</keyword>
<evidence type="ECO:0000256" key="6">
    <source>
        <dbReference type="ARBA" id="ARBA00023268"/>
    </source>
</evidence>
<dbReference type="Proteomes" id="UP001291623">
    <property type="component" value="Unassembled WGS sequence"/>
</dbReference>
<feature type="site" description="Cleavage; by autolysis" evidence="8">
    <location>
        <begin position="249"/>
        <end position="250"/>
    </location>
</feature>
<feature type="chain" id="PRO_5041754694" description="Arginine biosynthesis bifunctional protein ArgJ beta chain" evidence="8">
    <location>
        <begin position="250"/>
        <end position="533"/>
    </location>
</feature>
<evidence type="ECO:0000313" key="10">
    <source>
        <dbReference type="Proteomes" id="UP001291623"/>
    </source>
</evidence>
<sequence length="533" mass="56354">MSLSVPHFISVRFSDLNGIKVCGLAKHLRRDFKVFAVTSMSKEASNYIPAAPIFLPEGPWQQIPGGVTAAKGFKAAGMYGGLRALGEKPDLALITCDVDAISAGAFTTNVVAAAPVLYCKSALNASKTARAVLINAGQANAATGDAGYQDVIECSSALAELLQLNQDEVLIESTGVIGQRIKKDALLNSLPHLVRQLSPTVEGANSAAVAITTTDLVSKSVSVETEVRGTRIRVGGMAKGSGMIHPNMATMLGVVTTDASVTSDVWRRMVQVAVNRSFNQITVDGDTSTNDAVIALASGLSESYEISSLNSSEAEHLQNCLDAVMQGLAKSIAWDGEGATCLIEVRVDGADNEAEAAKIARSVASSSLVKAAVYGRDPNWGRIACAAGYAGIPFNADKLRISLGDIVLMEAGQPLPFDRVAASNYLRKAGEVHGTVEIQISTGKYRRHKHAYSHFSSMILRVSSAILSCPPVPPSEVHERQPNKNLFLTLLQYLACACDICKAKALCDGPGSGLAWGCDLSYDYVKINAEYTT</sequence>
<dbReference type="PANTHER" id="PTHR23100">
    <property type="entry name" value="ARGININE BIOSYNTHESIS BIFUNCTIONAL PROTEIN ARGJ"/>
    <property type="match status" value="1"/>
</dbReference>
<evidence type="ECO:0000256" key="2">
    <source>
        <dbReference type="ARBA" id="ARBA00022571"/>
    </source>
</evidence>
<comment type="caution">
    <text evidence="9">The sequence shown here is derived from an EMBL/GenBank/DDBJ whole genome shotgun (WGS) entry which is preliminary data.</text>
</comment>
<keyword evidence="8" id="KW-0150">Chloroplast</keyword>
<name>A0AAE1UXA4_9SOLA</name>
<dbReference type="Gene3D" id="3.10.20.340">
    <property type="entry name" value="ArgJ beta chain, C-terminal domain"/>
    <property type="match status" value="2"/>
</dbReference>
<organism evidence="9 10">
    <name type="scientific">Anisodus tanguticus</name>
    <dbReference type="NCBI Taxonomy" id="243964"/>
    <lineage>
        <taxon>Eukaryota</taxon>
        <taxon>Viridiplantae</taxon>
        <taxon>Streptophyta</taxon>
        <taxon>Embryophyta</taxon>
        <taxon>Tracheophyta</taxon>
        <taxon>Spermatophyta</taxon>
        <taxon>Magnoliopsida</taxon>
        <taxon>eudicotyledons</taxon>
        <taxon>Gunneridae</taxon>
        <taxon>Pentapetalae</taxon>
        <taxon>asterids</taxon>
        <taxon>lamiids</taxon>
        <taxon>Solanales</taxon>
        <taxon>Solanaceae</taxon>
        <taxon>Solanoideae</taxon>
        <taxon>Hyoscyameae</taxon>
        <taxon>Anisodus</taxon>
    </lineage>
</organism>
<evidence type="ECO:0000256" key="8">
    <source>
        <dbReference type="HAMAP-Rule" id="MF_03124"/>
    </source>
</evidence>
<dbReference type="HAMAP" id="MF_01106">
    <property type="entry name" value="ArgJ"/>
    <property type="match status" value="1"/>
</dbReference>
<feature type="chain" id="PRO_5041754693" description="Arginine biosynthesis bifunctional protein ArgJ alpha chain" evidence="8">
    <location>
        <begin position="1"/>
        <end position="249"/>
    </location>
</feature>
<evidence type="ECO:0000256" key="5">
    <source>
        <dbReference type="ARBA" id="ARBA00022813"/>
    </source>
</evidence>
<dbReference type="EC" id="2.3.1.35" evidence="8"/>
<keyword evidence="8" id="KW-0934">Plastid</keyword>
<feature type="binding site" evidence="8">
    <location>
        <position position="533"/>
    </location>
    <ligand>
        <name>substrate</name>
    </ligand>
</feature>
<dbReference type="Gene3D" id="3.60.70.12">
    <property type="entry name" value="L-amino peptidase D-ALA esterase/amidase"/>
    <property type="match status" value="1"/>
</dbReference>
<proteinExistence type="inferred from homology"/>
<gene>
    <name evidence="9" type="ORF">RND71_038697</name>
</gene>
<dbReference type="AlphaFoldDB" id="A0AAE1UXA4"/>
<keyword evidence="10" id="KW-1185">Reference proteome</keyword>
<evidence type="ECO:0000256" key="4">
    <source>
        <dbReference type="ARBA" id="ARBA00022679"/>
    </source>
</evidence>
<evidence type="ECO:0000256" key="3">
    <source>
        <dbReference type="ARBA" id="ARBA00022605"/>
    </source>
</evidence>
<dbReference type="GO" id="GO:0006526">
    <property type="term" value="P:L-arginine biosynthetic process"/>
    <property type="evidence" value="ECO:0007669"/>
    <property type="project" value="UniProtKB-UniRule"/>
</dbReference>
<dbReference type="GO" id="GO:0004358">
    <property type="term" value="F:L-glutamate N-acetyltransferase activity, acting on acetyl-L-ornithine as donor"/>
    <property type="evidence" value="ECO:0007669"/>
    <property type="project" value="UniProtKB-UniRule"/>
</dbReference>
<dbReference type="InterPro" id="IPR002813">
    <property type="entry name" value="Arg_biosynth_ArgJ"/>
</dbReference>
<dbReference type="FunFam" id="3.60.70.12:FF:000001">
    <property type="entry name" value="Arginine biosynthesis bifunctional protein ArgJ, chloroplastic"/>
    <property type="match status" value="1"/>
</dbReference>
<comment type="function">
    <text evidence="8">Catalyzes two activities which are involved in the cyclic version of arginine biosynthesis: the synthesis of acetylglutamate from glutamate and acetyl-CoA, and of ornithine by transacetylation between acetylornithine and glutamate.</text>
</comment>
<feature type="binding site" evidence="8">
    <location>
        <position position="337"/>
    </location>
    <ligand>
        <name>substrate</name>
    </ligand>
</feature>
<comment type="catalytic activity">
    <reaction evidence="8">
        <text>N(2)-acetyl-L-ornithine + L-glutamate = N-acetyl-L-glutamate + L-ornithine</text>
        <dbReference type="Rhea" id="RHEA:15349"/>
        <dbReference type="ChEBI" id="CHEBI:29985"/>
        <dbReference type="ChEBI" id="CHEBI:44337"/>
        <dbReference type="ChEBI" id="CHEBI:46911"/>
        <dbReference type="ChEBI" id="CHEBI:57805"/>
        <dbReference type="EC" id="2.3.1.35"/>
    </reaction>
</comment>
<feature type="site" description="Involved in the stabilization of negative charge on the oxyanion by the formation of the oxyanion hole" evidence="8">
    <location>
        <position position="174"/>
    </location>
</feature>
<accession>A0AAE1UXA4</accession>
<keyword evidence="4 8" id="KW-0808">Transferase</keyword>
<comment type="pathway">
    <text evidence="8">Amino-acid biosynthesis; L-arginine biosynthesis; L-ornithine and N-acetyl-L-glutamate from L-glutamate and N(2)-acetyl-L-ornithine (cyclic): step 1/1.</text>
</comment>
<dbReference type="InterPro" id="IPR042195">
    <property type="entry name" value="ArgJ_beta_C"/>
</dbReference>
<dbReference type="GO" id="GO:0004042">
    <property type="term" value="F:L-glutamate N-acetyltransferase activity"/>
    <property type="evidence" value="ECO:0007669"/>
    <property type="project" value="UniProtKB-UniRule"/>
</dbReference>
<evidence type="ECO:0000256" key="7">
    <source>
        <dbReference type="ARBA" id="ARBA00023315"/>
    </source>
</evidence>
<dbReference type="PANTHER" id="PTHR23100:SF0">
    <property type="entry name" value="ARGININE BIOSYNTHESIS BIFUNCTIONAL PROTEIN ARGJ, MITOCHONDRIAL"/>
    <property type="match status" value="1"/>
</dbReference>